<keyword evidence="15" id="KW-1185">Reference proteome</keyword>
<evidence type="ECO:0000256" key="10">
    <source>
        <dbReference type="ARBA" id="ARBA00044041"/>
    </source>
</evidence>
<evidence type="ECO:0000256" key="7">
    <source>
        <dbReference type="ARBA" id="ARBA00022985"/>
    </source>
</evidence>
<organism evidence="14 15">
    <name type="scientific">Rubrivivax rivuli</name>
    <dbReference type="NCBI Taxonomy" id="1862385"/>
    <lineage>
        <taxon>Bacteria</taxon>
        <taxon>Pseudomonadati</taxon>
        <taxon>Pseudomonadota</taxon>
        <taxon>Betaproteobacteria</taxon>
        <taxon>Burkholderiales</taxon>
        <taxon>Sphaerotilaceae</taxon>
        <taxon>Rubrivivax</taxon>
    </lineage>
</organism>
<comment type="catalytic activity">
    <reaction evidence="13">
        <text>an alpha-Kdo-(2-&gt;4)-alpha-Kdo-(2-&gt;6)-lipid A + ADP-L-glycero-beta-D-manno-heptose = an L-alpha-D-Hep-(1-&gt;5)-[alpha-Kdo-(2-&gt;4)]-alpha-Kdo-(2-&gt;6)-lipid A + ADP + H(+)</text>
        <dbReference type="Rhea" id="RHEA:74067"/>
        <dbReference type="ChEBI" id="CHEBI:15378"/>
        <dbReference type="ChEBI" id="CHEBI:61506"/>
        <dbReference type="ChEBI" id="CHEBI:176431"/>
        <dbReference type="ChEBI" id="CHEBI:193068"/>
        <dbReference type="ChEBI" id="CHEBI:456216"/>
        <dbReference type="EC" id="2.4.99.23"/>
    </reaction>
</comment>
<keyword evidence="4" id="KW-0997">Cell inner membrane</keyword>
<dbReference type="GO" id="GO:0005886">
    <property type="term" value="C:plasma membrane"/>
    <property type="evidence" value="ECO:0007669"/>
    <property type="project" value="UniProtKB-SubCell"/>
</dbReference>
<dbReference type="Proteomes" id="UP000285575">
    <property type="component" value="Unassembled WGS sequence"/>
</dbReference>
<sequence length="315" mass="34381">MRLLIVKTSSMGDVVHATPVLNDLRRHHPQAEVDWLVEAPFAAIPQMHPGVRRVLPMSWRKWRKQLAQPATWRAMGELRDQLRAGRYDGVLDLQGLLKSALWARQAGAPVLGYDGASARESAAAWFYKHRVAVPKDLQAVQRCRLLAAAHLGYRVEGPPDFGLRAPSVTWQPRSAYAVLIPSASRPEKLWPERHWVAVGKRLQERGWLPVVLWGREAEQTLAERIAASCDGDVPPFLRVGEMAAVLAGAEVVVGLDTGFTHLAAALGRPTLGIYCDHDPGLAGITGNGRVASIGGKGQVPGRAEVLALMARQLDA</sequence>
<name>A0A437RIJ0_9BURK</name>
<evidence type="ECO:0000256" key="5">
    <source>
        <dbReference type="ARBA" id="ARBA00022676"/>
    </source>
</evidence>
<comment type="caution">
    <text evidence="14">The sequence shown here is derived from an EMBL/GenBank/DDBJ whole genome shotgun (WGS) entry which is preliminary data.</text>
</comment>
<dbReference type="EC" id="2.4.99.23" evidence="10"/>
<keyword evidence="5" id="KW-0328">Glycosyltransferase</keyword>
<dbReference type="InterPro" id="IPR011908">
    <property type="entry name" value="LipoPS_heptosylTferase-I"/>
</dbReference>
<dbReference type="NCBIfam" id="TIGR02193">
    <property type="entry name" value="heptsyl_trn_I"/>
    <property type="match status" value="1"/>
</dbReference>
<dbReference type="GO" id="GO:0009244">
    <property type="term" value="P:lipopolysaccharide core region biosynthetic process"/>
    <property type="evidence" value="ECO:0007669"/>
    <property type="project" value="InterPro"/>
</dbReference>
<dbReference type="GO" id="GO:0005829">
    <property type="term" value="C:cytosol"/>
    <property type="evidence" value="ECO:0007669"/>
    <property type="project" value="TreeGrafter"/>
</dbReference>
<keyword evidence="3" id="KW-1003">Cell membrane</keyword>
<dbReference type="RefSeq" id="WP_128228941.1">
    <property type="nucleotide sequence ID" value="NZ_SACR01000003.1"/>
</dbReference>
<comment type="subcellular location">
    <subcellularLocation>
        <location evidence="1">Cell inner membrane</location>
        <topology evidence="1">Peripheral membrane protein</topology>
        <orientation evidence="1">Cytoplasmic side</orientation>
    </subcellularLocation>
</comment>
<dbReference type="EMBL" id="SACR01000003">
    <property type="protein sequence ID" value="RVU46583.1"/>
    <property type="molecule type" value="Genomic_DNA"/>
</dbReference>
<evidence type="ECO:0000256" key="13">
    <source>
        <dbReference type="ARBA" id="ARBA00049201"/>
    </source>
</evidence>
<dbReference type="CDD" id="cd03789">
    <property type="entry name" value="GT9_LPS_heptosyltransferase"/>
    <property type="match status" value="1"/>
</dbReference>
<comment type="similarity">
    <text evidence="9">Belongs to the glycosyltransferase 9 family.</text>
</comment>
<evidence type="ECO:0000313" key="15">
    <source>
        <dbReference type="Proteomes" id="UP000285575"/>
    </source>
</evidence>
<dbReference type="SUPFAM" id="SSF53756">
    <property type="entry name" value="UDP-Glycosyltransferase/glycogen phosphorylase"/>
    <property type="match status" value="1"/>
</dbReference>
<evidence type="ECO:0000256" key="6">
    <source>
        <dbReference type="ARBA" id="ARBA00022679"/>
    </source>
</evidence>
<evidence type="ECO:0000256" key="11">
    <source>
        <dbReference type="ARBA" id="ARBA00044190"/>
    </source>
</evidence>
<dbReference type="Gene3D" id="3.40.50.2000">
    <property type="entry name" value="Glycogen Phosphorylase B"/>
    <property type="match status" value="2"/>
</dbReference>
<evidence type="ECO:0000313" key="14">
    <source>
        <dbReference type="EMBL" id="RVU46583.1"/>
    </source>
</evidence>
<dbReference type="AlphaFoldDB" id="A0A437RIJ0"/>
<comment type="pathway">
    <text evidence="2">Bacterial outer membrane biogenesis; LPS core biosynthesis.</text>
</comment>
<keyword evidence="8" id="KW-0472">Membrane</keyword>
<dbReference type="PANTHER" id="PTHR30160">
    <property type="entry name" value="TETRAACYLDISACCHARIDE 4'-KINASE-RELATED"/>
    <property type="match status" value="1"/>
</dbReference>
<dbReference type="Pfam" id="PF01075">
    <property type="entry name" value="Glyco_transf_9"/>
    <property type="match status" value="1"/>
</dbReference>
<accession>A0A437RIJ0</accession>
<evidence type="ECO:0000256" key="8">
    <source>
        <dbReference type="ARBA" id="ARBA00023136"/>
    </source>
</evidence>
<dbReference type="InterPro" id="IPR002201">
    <property type="entry name" value="Glyco_trans_9"/>
</dbReference>
<dbReference type="PANTHER" id="PTHR30160:SF19">
    <property type="entry name" value="LIPOPOLYSACCHARIDE HEPTOSYLTRANSFERASE 1"/>
    <property type="match status" value="1"/>
</dbReference>
<dbReference type="GO" id="GO:0008713">
    <property type="term" value="F:ADP-heptose-lipopolysaccharide heptosyltransferase activity"/>
    <property type="evidence" value="ECO:0007669"/>
    <property type="project" value="TreeGrafter"/>
</dbReference>
<evidence type="ECO:0000256" key="1">
    <source>
        <dbReference type="ARBA" id="ARBA00004515"/>
    </source>
</evidence>
<gene>
    <name evidence="14" type="primary">waaC</name>
    <name evidence="14" type="ORF">EOE66_12310</name>
</gene>
<evidence type="ECO:0000256" key="2">
    <source>
        <dbReference type="ARBA" id="ARBA00004713"/>
    </source>
</evidence>
<evidence type="ECO:0000256" key="9">
    <source>
        <dbReference type="ARBA" id="ARBA00043995"/>
    </source>
</evidence>
<protein>
    <recommendedName>
        <fullName evidence="11">Lipopolysaccharide heptosyltransferase 1</fullName>
        <ecNumber evidence="10">2.4.99.23</ecNumber>
    </recommendedName>
    <alternativeName>
        <fullName evidence="12">ADP-heptose:lipopolysaccharide heptosyltransferase I</fullName>
    </alternativeName>
</protein>
<dbReference type="InterPro" id="IPR051199">
    <property type="entry name" value="LPS_LOS_Heptosyltrfase"/>
</dbReference>
<dbReference type="OrthoDB" id="9767552at2"/>
<proteinExistence type="inferred from homology"/>
<evidence type="ECO:0000256" key="4">
    <source>
        <dbReference type="ARBA" id="ARBA00022519"/>
    </source>
</evidence>
<evidence type="ECO:0000256" key="3">
    <source>
        <dbReference type="ARBA" id="ARBA00022475"/>
    </source>
</evidence>
<keyword evidence="7" id="KW-0448">Lipopolysaccharide biosynthesis</keyword>
<reference evidence="14 15" key="1">
    <citation type="submission" date="2019-01" db="EMBL/GenBank/DDBJ databases">
        <authorList>
            <person name="Chen W.-M."/>
        </authorList>
    </citation>
    <scope>NUCLEOTIDE SEQUENCE [LARGE SCALE GENOMIC DNA]</scope>
    <source>
        <strain evidence="14 15">KYPY4</strain>
    </source>
</reference>
<keyword evidence="6 14" id="KW-0808">Transferase</keyword>
<evidence type="ECO:0000256" key="12">
    <source>
        <dbReference type="ARBA" id="ARBA00044330"/>
    </source>
</evidence>